<reference evidence="2" key="2">
    <citation type="submission" date="2020-09" db="EMBL/GenBank/DDBJ databases">
        <authorList>
            <person name="Sun Q."/>
            <person name="Zhou Y."/>
        </authorList>
    </citation>
    <scope>NUCLEOTIDE SEQUENCE</scope>
    <source>
        <strain evidence="2">CGMCC 1.12827</strain>
    </source>
</reference>
<name>A0A916WTV2_9ACTN</name>
<keyword evidence="3" id="KW-1185">Reference proteome</keyword>
<dbReference type="Proteomes" id="UP000621454">
    <property type="component" value="Unassembled WGS sequence"/>
</dbReference>
<evidence type="ECO:0000256" key="1">
    <source>
        <dbReference type="SAM" id="Phobius"/>
    </source>
</evidence>
<protein>
    <submittedName>
        <fullName evidence="2">ABC transporter permease</fullName>
    </submittedName>
</protein>
<evidence type="ECO:0000313" key="2">
    <source>
        <dbReference type="EMBL" id="GGB33812.1"/>
    </source>
</evidence>
<dbReference type="PANTHER" id="PTHR30188:SF13">
    <property type="entry name" value="CONSERVED HYPOTHETICAL INTEGRAL MEMBRANE PROTEIN YRBE3B"/>
    <property type="match status" value="1"/>
</dbReference>
<dbReference type="Pfam" id="PF02405">
    <property type="entry name" value="MlaE"/>
    <property type="match status" value="1"/>
</dbReference>
<keyword evidence="1" id="KW-0812">Transmembrane</keyword>
<dbReference type="GO" id="GO:0043190">
    <property type="term" value="C:ATP-binding cassette (ABC) transporter complex"/>
    <property type="evidence" value="ECO:0007669"/>
    <property type="project" value="InterPro"/>
</dbReference>
<dbReference type="RefSeq" id="WP_188586675.1">
    <property type="nucleotide sequence ID" value="NZ_BMGC01000014.1"/>
</dbReference>
<dbReference type="InterPro" id="IPR030802">
    <property type="entry name" value="Permease_MalE"/>
</dbReference>
<gene>
    <name evidence="2" type="ORF">GCM10011489_22390</name>
</gene>
<sequence>MTIAKSRSDLLAYRARKTAQAPLKVLDGAGDQMSFYGRAIAWIPRTLVHYPKETLRLLAEVAFGTGGLAVIAGTVGVMIMMSAFTGVVVGLQGYSALNQIGSQALTGFLSAYVNTREVAPLVAGLALSATVGCGFTAQLGAMRISEEIDALEVMAVPSVPFLVTTRVIAGFVAVIPLYVLGLLAAYFASRTINTVFNGQSTGSYDHYFNLFLPPQDVLWSFGKVLIFAFVIILVHCYYGYNAHGGPAGVGVAVGRAVRSALVLIAVLDFFLGLAIWGTTTTVRVAG</sequence>
<feature type="transmembrane region" description="Helical" evidence="1">
    <location>
        <begin position="61"/>
        <end position="84"/>
    </location>
</feature>
<feature type="transmembrane region" description="Helical" evidence="1">
    <location>
        <begin position="217"/>
        <end position="240"/>
    </location>
</feature>
<evidence type="ECO:0000313" key="3">
    <source>
        <dbReference type="Proteomes" id="UP000621454"/>
    </source>
</evidence>
<dbReference type="GO" id="GO:0005548">
    <property type="term" value="F:phospholipid transporter activity"/>
    <property type="evidence" value="ECO:0007669"/>
    <property type="project" value="TreeGrafter"/>
</dbReference>
<dbReference type="AlphaFoldDB" id="A0A916WTV2"/>
<feature type="transmembrane region" description="Helical" evidence="1">
    <location>
        <begin position="260"/>
        <end position="279"/>
    </location>
</feature>
<feature type="transmembrane region" description="Helical" evidence="1">
    <location>
        <begin position="118"/>
        <end position="140"/>
    </location>
</feature>
<dbReference type="EMBL" id="BMGC01000014">
    <property type="protein sequence ID" value="GGB33812.1"/>
    <property type="molecule type" value="Genomic_DNA"/>
</dbReference>
<proteinExistence type="predicted"/>
<dbReference type="PANTHER" id="PTHR30188">
    <property type="entry name" value="ABC TRANSPORTER PERMEASE PROTEIN-RELATED"/>
    <property type="match status" value="1"/>
</dbReference>
<accession>A0A916WTV2</accession>
<reference evidence="2" key="1">
    <citation type="journal article" date="2014" name="Int. J. Syst. Evol. Microbiol.">
        <title>Complete genome sequence of Corynebacterium casei LMG S-19264T (=DSM 44701T), isolated from a smear-ripened cheese.</title>
        <authorList>
            <consortium name="US DOE Joint Genome Institute (JGI-PGF)"/>
            <person name="Walter F."/>
            <person name="Albersmeier A."/>
            <person name="Kalinowski J."/>
            <person name="Ruckert C."/>
        </authorList>
    </citation>
    <scope>NUCLEOTIDE SEQUENCE</scope>
    <source>
        <strain evidence="2">CGMCC 1.12827</strain>
    </source>
</reference>
<comment type="caution">
    <text evidence="2">The sequence shown here is derived from an EMBL/GenBank/DDBJ whole genome shotgun (WGS) entry which is preliminary data.</text>
</comment>
<organism evidence="2 3">
    <name type="scientific">Gordonia jinhuaensis</name>
    <dbReference type="NCBI Taxonomy" id="1517702"/>
    <lineage>
        <taxon>Bacteria</taxon>
        <taxon>Bacillati</taxon>
        <taxon>Actinomycetota</taxon>
        <taxon>Actinomycetes</taxon>
        <taxon>Mycobacteriales</taxon>
        <taxon>Gordoniaceae</taxon>
        <taxon>Gordonia</taxon>
    </lineage>
</organism>
<keyword evidence="1" id="KW-0472">Membrane</keyword>
<feature type="transmembrane region" description="Helical" evidence="1">
    <location>
        <begin position="161"/>
        <end position="188"/>
    </location>
</feature>
<keyword evidence="1" id="KW-1133">Transmembrane helix</keyword>